<organism evidence="2 3">
    <name type="scientific">Gossypium arboreum</name>
    <name type="common">Tree cotton</name>
    <name type="synonym">Gossypium nanking</name>
    <dbReference type="NCBI Taxonomy" id="29729"/>
    <lineage>
        <taxon>Eukaryota</taxon>
        <taxon>Viridiplantae</taxon>
        <taxon>Streptophyta</taxon>
        <taxon>Embryophyta</taxon>
        <taxon>Tracheophyta</taxon>
        <taxon>Spermatophyta</taxon>
        <taxon>Magnoliopsida</taxon>
        <taxon>eudicotyledons</taxon>
        <taxon>Gunneridae</taxon>
        <taxon>Pentapetalae</taxon>
        <taxon>rosids</taxon>
        <taxon>malvids</taxon>
        <taxon>Malvales</taxon>
        <taxon>Malvaceae</taxon>
        <taxon>Malvoideae</taxon>
        <taxon>Gossypium</taxon>
    </lineage>
</organism>
<reference evidence="2 3" key="1">
    <citation type="submission" date="2023-03" db="EMBL/GenBank/DDBJ databases">
        <title>WGS of Gossypium arboreum.</title>
        <authorList>
            <person name="Yu D."/>
        </authorList>
    </citation>
    <scope>NUCLEOTIDE SEQUENCE [LARGE SCALE GENOMIC DNA]</scope>
    <source>
        <tissue evidence="2">Leaf</tissue>
    </source>
</reference>
<dbReference type="Proteomes" id="UP001358586">
    <property type="component" value="Chromosome 13"/>
</dbReference>
<evidence type="ECO:0000313" key="2">
    <source>
        <dbReference type="EMBL" id="KAK5771542.1"/>
    </source>
</evidence>
<keyword evidence="3" id="KW-1185">Reference proteome</keyword>
<protein>
    <submittedName>
        <fullName evidence="2">Uncharacterized protein</fullName>
    </submittedName>
</protein>
<feature type="compositionally biased region" description="Acidic residues" evidence="1">
    <location>
        <begin position="30"/>
        <end position="55"/>
    </location>
</feature>
<name>A0ABR0MG32_GOSAR</name>
<comment type="caution">
    <text evidence="2">The sequence shown here is derived from an EMBL/GenBank/DDBJ whole genome shotgun (WGS) entry which is preliminary data.</text>
</comment>
<evidence type="ECO:0000256" key="1">
    <source>
        <dbReference type="SAM" id="MobiDB-lite"/>
    </source>
</evidence>
<gene>
    <name evidence="2" type="ORF">PVK06_047759</name>
</gene>
<feature type="region of interest" description="Disordered" evidence="1">
    <location>
        <begin position="30"/>
        <end position="84"/>
    </location>
</feature>
<evidence type="ECO:0000313" key="3">
    <source>
        <dbReference type="Proteomes" id="UP001358586"/>
    </source>
</evidence>
<dbReference type="EMBL" id="JARKNE010000013">
    <property type="protein sequence ID" value="KAK5771542.1"/>
    <property type="molecule type" value="Genomic_DNA"/>
</dbReference>
<proteinExistence type="predicted"/>
<sequence>MEQNEDPIAYGEEHGAQELCMVAPISSDLCDQEVDSDSDPDVDEVPDDIDDEDVNDNGNINTSSVRNQIRRIVIHNNPSHTSHS</sequence>
<accession>A0ABR0MG32</accession>